<dbReference type="InterPro" id="IPR007791">
    <property type="entry name" value="DjlA_N"/>
</dbReference>
<keyword evidence="1 7" id="KW-1003">Cell membrane</keyword>
<dbReference type="HAMAP" id="MF_01153">
    <property type="entry name" value="DjlA"/>
    <property type="match status" value="1"/>
</dbReference>
<dbReference type="InterPro" id="IPR036869">
    <property type="entry name" value="J_dom_sf"/>
</dbReference>
<accession>A0A432WDV4</accession>
<feature type="region of interest" description="Disordered" evidence="8">
    <location>
        <begin position="188"/>
        <end position="214"/>
    </location>
</feature>
<sequence length="287" mass="32724">MWGKIVGTVLGLLLARLPGAILGFLIGHWFDHAYRQQVNEGGGFASLFKDQRLNSKQATFFYAMFATLGHLAKSKGRVTEVDIAQAQQLMKELELHGDMMREAQEAFREGKQANFPLEKTLKQFRQDSRGRFDLLQLFMEQLVVAALNDRRLQRSEYDVLLRAARALGFNKFQLDKWLLMTGASARFAQSSGPQQRAHHRQQSRSGGEQYRRQQQAGSLEDAYQALGVEASVSDEQVKKTYRSLMRQYHPDKLAAQGVPDQMMKKATQRSQEIQAAYEKIKRARRAA</sequence>
<evidence type="ECO:0000256" key="3">
    <source>
        <dbReference type="ARBA" id="ARBA00022692"/>
    </source>
</evidence>
<dbReference type="InterPro" id="IPR029024">
    <property type="entry name" value="TerB-like"/>
</dbReference>
<dbReference type="PRINTS" id="PR00625">
    <property type="entry name" value="JDOMAIN"/>
</dbReference>
<protein>
    <recommendedName>
        <fullName evidence="7">Co-chaperone protein DjlA</fullName>
    </recommendedName>
</protein>
<dbReference type="Pfam" id="PF00226">
    <property type="entry name" value="DnaJ"/>
    <property type="match status" value="1"/>
</dbReference>
<evidence type="ECO:0000259" key="9">
    <source>
        <dbReference type="PROSITE" id="PS50076"/>
    </source>
</evidence>
<dbReference type="EMBL" id="PIPO01000005">
    <property type="protein sequence ID" value="RUO31049.1"/>
    <property type="molecule type" value="Genomic_DNA"/>
</dbReference>
<keyword evidence="6 7" id="KW-0143">Chaperone</keyword>
<dbReference type="GO" id="GO:0051087">
    <property type="term" value="F:protein-folding chaperone binding"/>
    <property type="evidence" value="ECO:0007669"/>
    <property type="project" value="InterPro"/>
</dbReference>
<evidence type="ECO:0000256" key="7">
    <source>
        <dbReference type="HAMAP-Rule" id="MF_01153"/>
    </source>
</evidence>
<organism evidence="10 11">
    <name type="scientific">Aliidiomarina soli</name>
    <dbReference type="NCBI Taxonomy" id="1928574"/>
    <lineage>
        <taxon>Bacteria</taxon>
        <taxon>Pseudomonadati</taxon>
        <taxon>Pseudomonadota</taxon>
        <taxon>Gammaproteobacteria</taxon>
        <taxon>Alteromonadales</taxon>
        <taxon>Idiomarinaceae</taxon>
        <taxon>Aliidiomarina</taxon>
    </lineage>
</organism>
<feature type="topological domain" description="Periplasmic" evidence="7">
    <location>
        <begin position="1"/>
        <end position="4"/>
    </location>
</feature>
<dbReference type="SUPFAM" id="SSF158682">
    <property type="entry name" value="TerB-like"/>
    <property type="match status" value="1"/>
</dbReference>
<dbReference type="NCBIfam" id="NF006948">
    <property type="entry name" value="PRK09430.1"/>
    <property type="match status" value="1"/>
</dbReference>
<dbReference type="GO" id="GO:0005886">
    <property type="term" value="C:plasma membrane"/>
    <property type="evidence" value="ECO:0007669"/>
    <property type="project" value="UniProtKB-SubCell"/>
</dbReference>
<feature type="topological domain" description="Cytoplasmic" evidence="7">
    <location>
        <begin position="29"/>
        <end position="287"/>
    </location>
</feature>
<dbReference type="Gene3D" id="1.10.3680.10">
    <property type="entry name" value="TerB-like"/>
    <property type="match status" value="1"/>
</dbReference>
<dbReference type="InterPro" id="IPR001623">
    <property type="entry name" value="DnaJ_domain"/>
</dbReference>
<evidence type="ECO:0000313" key="10">
    <source>
        <dbReference type="EMBL" id="RUO31049.1"/>
    </source>
</evidence>
<keyword evidence="11" id="KW-1185">Reference proteome</keyword>
<dbReference type="SUPFAM" id="SSF46565">
    <property type="entry name" value="Chaperone J-domain"/>
    <property type="match status" value="1"/>
</dbReference>
<comment type="function">
    <text evidence="7">Regulatory DnaK co-chaperone. Direct interaction between DnaK and DjlA is needed for the induction of the wcaABCDE operon, involved in the synthesis of a colanic acid polysaccharide capsule, possibly through activation of the RcsB/RcsC phosphotransfer signaling pathway. The colanic acid capsule may help the bacterium survive conditions outside the host.</text>
</comment>
<evidence type="ECO:0000256" key="5">
    <source>
        <dbReference type="ARBA" id="ARBA00023136"/>
    </source>
</evidence>
<evidence type="ECO:0000256" key="8">
    <source>
        <dbReference type="SAM" id="MobiDB-lite"/>
    </source>
</evidence>
<evidence type="ECO:0000256" key="1">
    <source>
        <dbReference type="ARBA" id="ARBA00022475"/>
    </source>
</evidence>
<dbReference type="Proteomes" id="UP000287823">
    <property type="component" value="Unassembled WGS sequence"/>
</dbReference>
<name>A0A432WDV4_9GAMM</name>
<dbReference type="CDD" id="cd06257">
    <property type="entry name" value="DnaJ"/>
    <property type="match status" value="1"/>
</dbReference>
<keyword evidence="2 7" id="KW-0997">Cell inner membrane</keyword>
<dbReference type="CDD" id="cd07316">
    <property type="entry name" value="terB_like_DjlA"/>
    <property type="match status" value="1"/>
</dbReference>
<dbReference type="PANTHER" id="PTHR24074">
    <property type="entry name" value="CO-CHAPERONE PROTEIN DJLA"/>
    <property type="match status" value="1"/>
</dbReference>
<dbReference type="PROSITE" id="PS50076">
    <property type="entry name" value="DNAJ_2"/>
    <property type="match status" value="1"/>
</dbReference>
<evidence type="ECO:0000256" key="4">
    <source>
        <dbReference type="ARBA" id="ARBA00022989"/>
    </source>
</evidence>
<keyword evidence="3 7" id="KW-0812">Transmembrane</keyword>
<comment type="subunit">
    <text evidence="7">Homodimer.</text>
</comment>
<comment type="domain">
    <text evidence="7">The transmembrane domain is a dimerization domain.</text>
</comment>
<keyword evidence="4 7" id="KW-1133">Transmembrane helix</keyword>
<dbReference type="AlphaFoldDB" id="A0A432WDV4"/>
<feature type="domain" description="J" evidence="9">
    <location>
        <begin position="221"/>
        <end position="285"/>
    </location>
</feature>
<gene>
    <name evidence="7" type="primary">djlA</name>
    <name evidence="10" type="ORF">CWE14_11125</name>
</gene>
<dbReference type="SMART" id="SM00271">
    <property type="entry name" value="DnaJ"/>
    <property type="match status" value="1"/>
</dbReference>
<proteinExistence type="inferred from homology"/>
<keyword evidence="5 7" id="KW-0472">Membrane</keyword>
<comment type="subcellular location">
    <subcellularLocation>
        <location evidence="7">Cell inner membrane</location>
        <topology evidence="7">Single-pass type III membrane protein</topology>
    </subcellularLocation>
</comment>
<dbReference type="RefSeq" id="WP_126799438.1">
    <property type="nucleotide sequence ID" value="NZ_PIPO01000005.1"/>
</dbReference>
<dbReference type="InterPro" id="IPR023749">
    <property type="entry name" value="DjlA"/>
</dbReference>
<evidence type="ECO:0000256" key="2">
    <source>
        <dbReference type="ARBA" id="ARBA00022519"/>
    </source>
</evidence>
<comment type="caution">
    <text evidence="10">The sequence shown here is derived from an EMBL/GenBank/DDBJ whole genome shotgun (WGS) entry which is preliminary data.</text>
</comment>
<evidence type="ECO:0000256" key="6">
    <source>
        <dbReference type="ARBA" id="ARBA00023186"/>
    </source>
</evidence>
<dbReference type="Pfam" id="PF05099">
    <property type="entry name" value="TerB"/>
    <property type="match status" value="1"/>
</dbReference>
<dbReference type="InterPro" id="IPR050817">
    <property type="entry name" value="DjlA_DnaK_co-chaperone"/>
</dbReference>
<evidence type="ECO:0000313" key="11">
    <source>
        <dbReference type="Proteomes" id="UP000287823"/>
    </source>
</evidence>
<reference evidence="10 11" key="1">
    <citation type="journal article" date="2011" name="Front. Microbiol.">
        <title>Genomic signatures of strain selection and enhancement in Bacillus atrophaeus var. globigii, a historical biowarfare simulant.</title>
        <authorList>
            <person name="Gibbons H.S."/>
            <person name="Broomall S.M."/>
            <person name="McNew L.A."/>
            <person name="Daligault H."/>
            <person name="Chapman C."/>
            <person name="Bruce D."/>
            <person name="Karavis M."/>
            <person name="Krepps M."/>
            <person name="McGregor P.A."/>
            <person name="Hong C."/>
            <person name="Park K.H."/>
            <person name="Akmal A."/>
            <person name="Feldman A."/>
            <person name="Lin J.S."/>
            <person name="Chang W.E."/>
            <person name="Higgs B.W."/>
            <person name="Demirev P."/>
            <person name="Lindquist J."/>
            <person name="Liem A."/>
            <person name="Fochler E."/>
            <person name="Read T.D."/>
            <person name="Tapia R."/>
            <person name="Johnson S."/>
            <person name="Bishop-Lilly K.A."/>
            <person name="Detter C."/>
            <person name="Han C."/>
            <person name="Sozhamannan S."/>
            <person name="Rosenzweig C.N."/>
            <person name="Skowronski E.W."/>
        </authorList>
    </citation>
    <scope>NUCLEOTIDE SEQUENCE [LARGE SCALE GENOMIC DNA]</scope>
    <source>
        <strain evidence="10 11">Y4G10-17</strain>
    </source>
</reference>
<dbReference type="Gene3D" id="1.10.287.110">
    <property type="entry name" value="DnaJ domain"/>
    <property type="match status" value="1"/>
</dbReference>